<accession>A0A2T2NN50</accession>
<gene>
    <name evidence="2" type="ORF">BS50DRAFT_371865</name>
</gene>
<dbReference type="EMBL" id="KZ678135">
    <property type="protein sequence ID" value="PSN66706.1"/>
    <property type="molecule type" value="Genomic_DNA"/>
</dbReference>
<feature type="region of interest" description="Disordered" evidence="1">
    <location>
        <begin position="1"/>
        <end position="49"/>
    </location>
</feature>
<proteinExistence type="predicted"/>
<sequence length="258" mass="27463">MPSGPRPALTPCIRPHRPVQQPSTDTPAARLHGCQPSRSPAAQQPRRPGGVLLSPISSLAAVPIFLELASLHRAPSRPIPIPSDHCPALPCPARPCPEVVLDFGPSLPRIMSWIRVVAPGTDRARPPRPLSARRVQTSLRADQGTVQWGLTRAASFSAFQPSSRALRVSAAALAPLSLSPCPLCPPHAAARSGGRMRHSNRCVARCFGEPFCRTTRVSKRLTAGQQLLQVQSYNRLPCATARPSPLAADPSPGPPAPL</sequence>
<evidence type="ECO:0000313" key="2">
    <source>
        <dbReference type="EMBL" id="PSN66706.1"/>
    </source>
</evidence>
<dbReference type="AlphaFoldDB" id="A0A2T2NN50"/>
<reference evidence="2 3" key="1">
    <citation type="journal article" date="2018" name="Front. Microbiol.">
        <title>Genome-Wide Analysis of Corynespora cassiicola Leaf Fall Disease Putative Effectors.</title>
        <authorList>
            <person name="Lopez D."/>
            <person name="Ribeiro S."/>
            <person name="Label P."/>
            <person name="Fumanal B."/>
            <person name="Venisse J.S."/>
            <person name="Kohler A."/>
            <person name="de Oliveira R.R."/>
            <person name="Labutti K."/>
            <person name="Lipzen A."/>
            <person name="Lail K."/>
            <person name="Bauer D."/>
            <person name="Ohm R.A."/>
            <person name="Barry K.W."/>
            <person name="Spatafora J."/>
            <person name="Grigoriev I.V."/>
            <person name="Martin F.M."/>
            <person name="Pujade-Renaud V."/>
        </authorList>
    </citation>
    <scope>NUCLEOTIDE SEQUENCE [LARGE SCALE GENOMIC DNA]</scope>
    <source>
        <strain evidence="2 3">Philippines</strain>
    </source>
</reference>
<dbReference type="Proteomes" id="UP000240883">
    <property type="component" value="Unassembled WGS sequence"/>
</dbReference>
<name>A0A2T2NN50_CORCC</name>
<protein>
    <submittedName>
        <fullName evidence="2">Uncharacterized protein</fullName>
    </submittedName>
</protein>
<evidence type="ECO:0000256" key="1">
    <source>
        <dbReference type="SAM" id="MobiDB-lite"/>
    </source>
</evidence>
<organism evidence="2 3">
    <name type="scientific">Corynespora cassiicola Philippines</name>
    <dbReference type="NCBI Taxonomy" id="1448308"/>
    <lineage>
        <taxon>Eukaryota</taxon>
        <taxon>Fungi</taxon>
        <taxon>Dikarya</taxon>
        <taxon>Ascomycota</taxon>
        <taxon>Pezizomycotina</taxon>
        <taxon>Dothideomycetes</taxon>
        <taxon>Pleosporomycetidae</taxon>
        <taxon>Pleosporales</taxon>
        <taxon>Corynesporascaceae</taxon>
        <taxon>Corynespora</taxon>
    </lineage>
</organism>
<evidence type="ECO:0000313" key="3">
    <source>
        <dbReference type="Proteomes" id="UP000240883"/>
    </source>
</evidence>
<keyword evidence="3" id="KW-1185">Reference proteome</keyword>